<sequence length="75" mass="8246">MASLVLLLSELLRHHEPNFAFDGQFSSSPASCSTSISSVVAMKTLINKVESHESAKIVEDVPQELSVRVHDLVWP</sequence>
<dbReference type="Proteomes" id="UP000187203">
    <property type="component" value="Unassembled WGS sequence"/>
</dbReference>
<accession>A0A1R3KEC3</accession>
<dbReference type="AlphaFoldDB" id="A0A1R3KEC3"/>
<evidence type="ECO:0000313" key="1">
    <source>
        <dbReference type="EMBL" id="OMP05394.1"/>
    </source>
</evidence>
<name>A0A1R3KEC3_9ROSI</name>
<evidence type="ECO:0000313" key="2">
    <source>
        <dbReference type="Proteomes" id="UP000187203"/>
    </source>
</evidence>
<dbReference type="OrthoDB" id="10410827at2759"/>
<protein>
    <submittedName>
        <fullName evidence="1">Uncharacterized protein</fullName>
    </submittedName>
</protein>
<keyword evidence="2" id="KW-1185">Reference proteome</keyword>
<proteinExistence type="predicted"/>
<comment type="caution">
    <text evidence="1">The sequence shown here is derived from an EMBL/GenBank/DDBJ whole genome shotgun (WGS) entry which is preliminary data.</text>
</comment>
<dbReference type="EMBL" id="AWUE01014014">
    <property type="protein sequence ID" value="OMP05394.1"/>
    <property type="molecule type" value="Genomic_DNA"/>
</dbReference>
<reference evidence="2" key="1">
    <citation type="submission" date="2013-09" db="EMBL/GenBank/DDBJ databases">
        <title>Corchorus olitorius genome sequencing.</title>
        <authorList>
            <person name="Alam M."/>
            <person name="Haque M.S."/>
            <person name="Islam M.S."/>
            <person name="Emdad E.M."/>
            <person name="Islam M.M."/>
            <person name="Ahmed B."/>
            <person name="Halim A."/>
            <person name="Hossen Q.M.M."/>
            <person name="Hossain M.Z."/>
            <person name="Ahmed R."/>
            <person name="Khan M.M."/>
            <person name="Islam R."/>
            <person name="Rashid M.M."/>
            <person name="Khan S.A."/>
            <person name="Rahman M.S."/>
            <person name="Alam M."/>
            <person name="Yahiya A.S."/>
            <person name="Khan M.S."/>
            <person name="Azam M.S."/>
            <person name="Haque T."/>
            <person name="Lashkar M.Z.H."/>
            <person name="Akhand A.I."/>
            <person name="Morshed G."/>
            <person name="Roy S."/>
            <person name="Uddin K.S."/>
            <person name="Rabeya T."/>
            <person name="Hossain A.S."/>
            <person name="Chowdhury A."/>
            <person name="Snigdha A.R."/>
            <person name="Mortoza M.S."/>
            <person name="Matin S.A."/>
            <person name="Hoque S.M.E."/>
            <person name="Islam M.K."/>
            <person name="Roy D.K."/>
            <person name="Haider R."/>
            <person name="Moosa M.M."/>
            <person name="Elias S.M."/>
            <person name="Hasan A.M."/>
            <person name="Jahan S."/>
            <person name="Shafiuddin M."/>
            <person name="Mahmood N."/>
            <person name="Shommy N.S."/>
        </authorList>
    </citation>
    <scope>NUCLEOTIDE SEQUENCE [LARGE SCALE GENOMIC DNA]</scope>
    <source>
        <strain evidence="2">cv. O-4</strain>
    </source>
</reference>
<organism evidence="1 2">
    <name type="scientific">Corchorus olitorius</name>
    <dbReference type="NCBI Taxonomy" id="93759"/>
    <lineage>
        <taxon>Eukaryota</taxon>
        <taxon>Viridiplantae</taxon>
        <taxon>Streptophyta</taxon>
        <taxon>Embryophyta</taxon>
        <taxon>Tracheophyta</taxon>
        <taxon>Spermatophyta</taxon>
        <taxon>Magnoliopsida</taxon>
        <taxon>eudicotyledons</taxon>
        <taxon>Gunneridae</taxon>
        <taxon>Pentapetalae</taxon>
        <taxon>rosids</taxon>
        <taxon>malvids</taxon>
        <taxon>Malvales</taxon>
        <taxon>Malvaceae</taxon>
        <taxon>Grewioideae</taxon>
        <taxon>Apeibeae</taxon>
        <taxon>Corchorus</taxon>
    </lineage>
</organism>
<gene>
    <name evidence="1" type="ORF">COLO4_08879</name>
</gene>